<proteinExistence type="inferred from homology"/>
<comment type="similarity">
    <text evidence="1">Belongs to the CdaR family.</text>
</comment>
<keyword evidence="6" id="KW-1185">Reference proteome</keyword>
<name>A0A9X2KM89_9MICC</name>
<dbReference type="RefSeq" id="WP_254168369.1">
    <property type="nucleotide sequence ID" value="NZ_JANAFB010000043.1"/>
</dbReference>
<dbReference type="InterPro" id="IPR051448">
    <property type="entry name" value="CdaR-like_regulators"/>
</dbReference>
<sequence>MELNDSPVKFTDLLPVFGPGVRLIHDGRPCFDPEILTSRQWNPNEPFPESSCLLILDHGAEASSALRDSLSDMAPHAWVLINWPEDDVEPLTRLGESGHLVAIAPAGTDAVDIIVHVDRATRPASESELRRLTSMQRRFSQSLTTETPIQSILDRLHKTTQAVAVIVNLHGRALENTGTVPLSLIFEQIRQTTAPSQMIAIDGWHGLAVRLHAGDDSMQPTGWLVNATRRTDFPSADSLAAAHIAATLIETSLRMTSQARSQETAIRTSLFEQALSFRPELESPELASKFAAADISLSHPLRVLVATPVNLRAHGSSRDTIRELHADLIESLSEFDIPFFSTFRDEGIAFLIQAEGDSIRRFLRIPQEDAERALYGIGRNVNNIGEVAASYADAWLAIRALRSQARPKSQMAIEQFDFATRLFASIGIEKMTELAQDFLSPLIEREPVLLGLRRYFEHKQNTKAAAASLGIHHNSLRYRLSKVEEILQLDLNEPTAIASLHLALTALDLGVSEEAPGRSRRRGDHQNTTGRRAPERRSSFPGPRPDEPFGVSFHPSSTGDYPS</sequence>
<dbReference type="Pfam" id="PF17853">
    <property type="entry name" value="GGDEF_2"/>
    <property type="match status" value="1"/>
</dbReference>
<dbReference type="Proteomes" id="UP001139502">
    <property type="component" value="Unassembled WGS sequence"/>
</dbReference>
<dbReference type="InterPro" id="IPR041522">
    <property type="entry name" value="CdaR_GGDEF"/>
</dbReference>
<feature type="domain" description="PucR C-terminal helix-turn-helix" evidence="3">
    <location>
        <begin position="452"/>
        <end position="506"/>
    </location>
</feature>
<gene>
    <name evidence="5" type="ORF">NBM05_13220</name>
</gene>
<evidence type="ECO:0000313" key="5">
    <source>
        <dbReference type="EMBL" id="MCP3426941.1"/>
    </source>
</evidence>
<evidence type="ECO:0000259" key="3">
    <source>
        <dbReference type="Pfam" id="PF13556"/>
    </source>
</evidence>
<evidence type="ECO:0000313" key="6">
    <source>
        <dbReference type="Proteomes" id="UP001139502"/>
    </source>
</evidence>
<comment type="caution">
    <text evidence="5">The sequence shown here is derived from an EMBL/GenBank/DDBJ whole genome shotgun (WGS) entry which is preliminary data.</text>
</comment>
<reference evidence="5" key="1">
    <citation type="submission" date="2022-06" db="EMBL/GenBank/DDBJ databases">
        <title>Rothia sp. isolated from sandalwood seedling.</title>
        <authorList>
            <person name="Tuikhar N."/>
            <person name="Kirdat K."/>
            <person name="Thorat V."/>
            <person name="Swetha P."/>
            <person name="Padma S."/>
            <person name="Sundararaj R."/>
            <person name="Yadav A."/>
        </authorList>
    </citation>
    <scope>NUCLEOTIDE SEQUENCE</scope>
    <source>
        <strain evidence="5">AR01</strain>
    </source>
</reference>
<feature type="compositionally biased region" description="Polar residues" evidence="2">
    <location>
        <begin position="554"/>
        <end position="563"/>
    </location>
</feature>
<feature type="domain" description="CdaR GGDEF-like" evidence="4">
    <location>
        <begin position="283"/>
        <end position="400"/>
    </location>
</feature>
<dbReference type="InterPro" id="IPR042070">
    <property type="entry name" value="PucR_C-HTH_sf"/>
</dbReference>
<dbReference type="EMBL" id="JANAFB010000043">
    <property type="protein sequence ID" value="MCP3426941.1"/>
    <property type="molecule type" value="Genomic_DNA"/>
</dbReference>
<organism evidence="5 6">
    <name type="scientific">Rothia santali</name>
    <dbReference type="NCBI Taxonomy" id="2949643"/>
    <lineage>
        <taxon>Bacteria</taxon>
        <taxon>Bacillati</taxon>
        <taxon>Actinomycetota</taxon>
        <taxon>Actinomycetes</taxon>
        <taxon>Micrococcales</taxon>
        <taxon>Micrococcaceae</taxon>
        <taxon>Rothia</taxon>
    </lineage>
</organism>
<dbReference type="PANTHER" id="PTHR33744">
    <property type="entry name" value="CARBOHYDRATE DIACID REGULATOR"/>
    <property type="match status" value="1"/>
</dbReference>
<evidence type="ECO:0000259" key="4">
    <source>
        <dbReference type="Pfam" id="PF17853"/>
    </source>
</evidence>
<dbReference type="AlphaFoldDB" id="A0A9X2KM89"/>
<evidence type="ECO:0000256" key="1">
    <source>
        <dbReference type="ARBA" id="ARBA00006754"/>
    </source>
</evidence>
<dbReference type="InterPro" id="IPR025736">
    <property type="entry name" value="PucR_C-HTH_dom"/>
</dbReference>
<dbReference type="Pfam" id="PF13556">
    <property type="entry name" value="HTH_30"/>
    <property type="match status" value="1"/>
</dbReference>
<protein>
    <submittedName>
        <fullName evidence="5">Helix-turn-helix domain-containing protein</fullName>
    </submittedName>
</protein>
<feature type="region of interest" description="Disordered" evidence="2">
    <location>
        <begin position="514"/>
        <end position="563"/>
    </location>
</feature>
<accession>A0A9X2KM89</accession>
<dbReference type="Gene3D" id="1.10.10.2840">
    <property type="entry name" value="PucR C-terminal helix-turn-helix domain"/>
    <property type="match status" value="1"/>
</dbReference>
<evidence type="ECO:0000256" key="2">
    <source>
        <dbReference type="SAM" id="MobiDB-lite"/>
    </source>
</evidence>